<proteinExistence type="predicted"/>
<reference evidence="2 3" key="1">
    <citation type="submission" date="2015-06" db="EMBL/GenBank/DDBJ databases">
        <title>Draft genome sequence of the purine-degrading Clostridium cylindrosporum HC-1 (DSM 605).</title>
        <authorList>
            <person name="Poehlein A."/>
            <person name="Schiel-Bengelsdorf B."/>
            <person name="Bengelsdorf F."/>
            <person name="Daniel R."/>
            <person name="Duerre P."/>
        </authorList>
    </citation>
    <scope>NUCLEOTIDE SEQUENCE [LARGE SCALE GENOMIC DNA]</scope>
    <source>
        <strain evidence="2 3">DSM 605</strain>
    </source>
</reference>
<organism evidence="2 3">
    <name type="scientific">Clostridium cylindrosporum DSM 605</name>
    <dbReference type="NCBI Taxonomy" id="1121307"/>
    <lineage>
        <taxon>Bacteria</taxon>
        <taxon>Bacillati</taxon>
        <taxon>Bacillota</taxon>
        <taxon>Clostridia</taxon>
        <taxon>Eubacteriales</taxon>
        <taxon>Clostridiaceae</taxon>
        <taxon>Clostridium</taxon>
    </lineage>
</organism>
<accession>A0A0J8DFD6</accession>
<gene>
    <name evidence="2" type="ORF">CLCY_7c00110</name>
</gene>
<evidence type="ECO:0000313" key="2">
    <source>
        <dbReference type="EMBL" id="KMT22964.1"/>
    </source>
</evidence>
<keyword evidence="1" id="KW-1133">Transmembrane helix</keyword>
<keyword evidence="3" id="KW-1185">Reference proteome</keyword>
<sequence length="55" mass="6028">MIVDIIALSLIFTCALECIYDIVLMFKDEARFKSFASAVRMGIIISICLAVLGSV</sequence>
<name>A0A0J8DFD6_CLOCY</name>
<keyword evidence="1" id="KW-0812">Transmembrane</keyword>
<feature type="transmembrane region" description="Helical" evidence="1">
    <location>
        <begin position="38"/>
        <end position="54"/>
    </location>
</feature>
<dbReference type="RefSeq" id="WP_161797088.1">
    <property type="nucleotide sequence ID" value="NZ_LFVU01000003.1"/>
</dbReference>
<dbReference type="Proteomes" id="UP000036756">
    <property type="component" value="Unassembled WGS sequence"/>
</dbReference>
<comment type="caution">
    <text evidence="2">The sequence shown here is derived from an EMBL/GenBank/DDBJ whole genome shotgun (WGS) entry which is preliminary data.</text>
</comment>
<evidence type="ECO:0000256" key="1">
    <source>
        <dbReference type="SAM" id="Phobius"/>
    </source>
</evidence>
<dbReference type="AlphaFoldDB" id="A0A0J8DFD6"/>
<evidence type="ECO:0000313" key="3">
    <source>
        <dbReference type="Proteomes" id="UP000036756"/>
    </source>
</evidence>
<keyword evidence="1" id="KW-0472">Membrane</keyword>
<dbReference type="STRING" id="1121307.CLCY_7c00110"/>
<dbReference type="PATRIC" id="fig|1121307.3.peg.2292"/>
<feature type="transmembrane region" description="Helical" evidence="1">
    <location>
        <begin position="6"/>
        <end position="26"/>
    </location>
</feature>
<protein>
    <submittedName>
        <fullName evidence="2">Uncharacterized protein</fullName>
    </submittedName>
</protein>
<dbReference type="EMBL" id="LFVU01000003">
    <property type="protein sequence ID" value="KMT22964.1"/>
    <property type="molecule type" value="Genomic_DNA"/>
</dbReference>